<feature type="transmembrane region" description="Helical" evidence="1">
    <location>
        <begin position="309"/>
        <end position="331"/>
    </location>
</feature>
<sequence>MWREWNLRVAVLISLFFQVLLIFIAPSRKNTKNRIVTLLVWGAYLLADWIAVLSVGLICSGQGNDCDEYCVKDDLAAFWAPFLLLHLGGPDTITAFSLEDNELWLRHLLGLFIQLAAVVYAFWQSVPNQFQIPTIFMFFAGTIKYAERTRALYLACFGNLKHSMLPTYALLIKEVKLMLDNIPFGIANGKELETWDEESLTPNPLTDIDVVKNGYMFFQIIKRLIVFLTFTFPERHKSRKIFLEMTCKDAFRVMEMELNFMYDALYTKMVVVQRKIGYAFRFICSVLIVVSFALFASHHKHQLQPLDIVVTYTLLIGAVGLDFVSLVKLIFSNYTIVSLNNSNAEEIVFAIKERLSFGERCQRSNFVSQHSLISDCIINEQFKWFERVVDFFGLKDFFDEIQYKRNSPLTDDLKEFIFMEIKNKALQAEDPEYSKEICSAKGNWVLSQYDCLHPSIVNSVKREVEYDHTLLIWHVATDICYHKNEYSDEEKNSQNREFCKILSDYMLYLIVMQPAMMSEVEGIAQIRIQHTYKKAKKVLKSHMNVKPPNIFENFKKFFQSRQSELMLERIVACQILGLECNVAECGCKSVLFEGCNLAKELNKLGSERRWEIMSRVWVELLSYAATHCGGLAHAQQLNKGGEFITFVWLLMAHFGLTERLPIGSCMVGTTH</sequence>
<name>A0A4S4ELZ9_CAMSN</name>
<dbReference type="Pfam" id="PF04578">
    <property type="entry name" value="DUF594"/>
    <property type="match status" value="1"/>
</dbReference>
<keyword evidence="1" id="KW-0812">Transmembrane</keyword>
<dbReference type="EMBL" id="SDRB02003711">
    <property type="protein sequence ID" value="THG17056.1"/>
    <property type="molecule type" value="Genomic_DNA"/>
</dbReference>
<feature type="transmembrane region" description="Helical" evidence="1">
    <location>
        <begin position="38"/>
        <end position="58"/>
    </location>
</feature>
<comment type="caution">
    <text evidence="3">The sequence shown here is derived from an EMBL/GenBank/DDBJ whole genome shotgun (WGS) entry which is preliminary data.</text>
</comment>
<feature type="transmembrane region" description="Helical" evidence="1">
    <location>
        <begin position="129"/>
        <end position="146"/>
    </location>
</feature>
<reference evidence="3 4" key="1">
    <citation type="journal article" date="2018" name="Proc. Natl. Acad. Sci. U.S.A.">
        <title>Draft genome sequence of Camellia sinensis var. sinensis provides insights into the evolution of the tea genome and tea quality.</title>
        <authorList>
            <person name="Wei C."/>
            <person name="Yang H."/>
            <person name="Wang S."/>
            <person name="Zhao J."/>
            <person name="Liu C."/>
            <person name="Gao L."/>
            <person name="Xia E."/>
            <person name="Lu Y."/>
            <person name="Tai Y."/>
            <person name="She G."/>
            <person name="Sun J."/>
            <person name="Cao H."/>
            <person name="Tong W."/>
            <person name="Gao Q."/>
            <person name="Li Y."/>
            <person name="Deng W."/>
            <person name="Jiang X."/>
            <person name="Wang W."/>
            <person name="Chen Q."/>
            <person name="Zhang S."/>
            <person name="Li H."/>
            <person name="Wu J."/>
            <person name="Wang P."/>
            <person name="Li P."/>
            <person name="Shi C."/>
            <person name="Zheng F."/>
            <person name="Jian J."/>
            <person name="Huang B."/>
            <person name="Shan D."/>
            <person name="Shi M."/>
            <person name="Fang C."/>
            <person name="Yue Y."/>
            <person name="Li F."/>
            <person name="Li D."/>
            <person name="Wei S."/>
            <person name="Han B."/>
            <person name="Jiang C."/>
            <person name="Yin Y."/>
            <person name="Xia T."/>
            <person name="Zhang Z."/>
            <person name="Bennetzen J.L."/>
            <person name="Zhao S."/>
            <person name="Wan X."/>
        </authorList>
    </citation>
    <scope>NUCLEOTIDE SEQUENCE [LARGE SCALE GENOMIC DNA]</scope>
    <source>
        <strain evidence="4">cv. Shuchazao</strain>
        <tissue evidence="3">Leaf</tissue>
    </source>
</reference>
<feature type="transmembrane region" description="Helical" evidence="1">
    <location>
        <begin position="6"/>
        <end position="26"/>
    </location>
</feature>
<gene>
    <name evidence="3" type="ORF">TEA_013200</name>
</gene>
<keyword evidence="1" id="KW-0472">Membrane</keyword>
<evidence type="ECO:0000256" key="1">
    <source>
        <dbReference type="SAM" id="Phobius"/>
    </source>
</evidence>
<evidence type="ECO:0000313" key="4">
    <source>
        <dbReference type="Proteomes" id="UP000306102"/>
    </source>
</evidence>
<feature type="transmembrane region" description="Helical" evidence="1">
    <location>
        <begin position="78"/>
        <end position="96"/>
    </location>
</feature>
<dbReference type="Pfam" id="PF13968">
    <property type="entry name" value="DUF4220"/>
    <property type="match status" value="1"/>
</dbReference>
<keyword evidence="4" id="KW-1185">Reference proteome</keyword>
<dbReference type="InterPro" id="IPR007658">
    <property type="entry name" value="DUF594"/>
</dbReference>
<accession>A0A4S4ELZ9</accession>
<feature type="transmembrane region" description="Helical" evidence="1">
    <location>
        <begin position="278"/>
        <end position="297"/>
    </location>
</feature>
<protein>
    <recommendedName>
        <fullName evidence="2">DUF4220 domain-containing protein</fullName>
    </recommendedName>
</protein>
<evidence type="ECO:0000313" key="3">
    <source>
        <dbReference type="EMBL" id="THG17056.1"/>
    </source>
</evidence>
<dbReference type="AlphaFoldDB" id="A0A4S4ELZ9"/>
<dbReference type="PANTHER" id="PTHR31325">
    <property type="entry name" value="OS01G0798800 PROTEIN-RELATED"/>
    <property type="match status" value="1"/>
</dbReference>
<feature type="transmembrane region" description="Helical" evidence="1">
    <location>
        <begin position="103"/>
        <end position="123"/>
    </location>
</feature>
<keyword evidence="1" id="KW-1133">Transmembrane helix</keyword>
<evidence type="ECO:0000259" key="2">
    <source>
        <dbReference type="Pfam" id="PF13968"/>
    </source>
</evidence>
<proteinExistence type="predicted"/>
<dbReference type="InterPro" id="IPR025315">
    <property type="entry name" value="DUF4220"/>
</dbReference>
<organism evidence="3 4">
    <name type="scientific">Camellia sinensis var. sinensis</name>
    <name type="common">China tea</name>
    <dbReference type="NCBI Taxonomy" id="542762"/>
    <lineage>
        <taxon>Eukaryota</taxon>
        <taxon>Viridiplantae</taxon>
        <taxon>Streptophyta</taxon>
        <taxon>Embryophyta</taxon>
        <taxon>Tracheophyta</taxon>
        <taxon>Spermatophyta</taxon>
        <taxon>Magnoliopsida</taxon>
        <taxon>eudicotyledons</taxon>
        <taxon>Gunneridae</taxon>
        <taxon>Pentapetalae</taxon>
        <taxon>asterids</taxon>
        <taxon>Ericales</taxon>
        <taxon>Theaceae</taxon>
        <taxon>Camellia</taxon>
    </lineage>
</organism>
<dbReference type="Proteomes" id="UP000306102">
    <property type="component" value="Unassembled WGS sequence"/>
</dbReference>
<dbReference type="STRING" id="542762.A0A4S4ELZ9"/>
<feature type="domain" description="DUF4220" evidence="2">
    <location>
        <begin position="41"/>
        <end position="374"/>
    </location>
</feature>